<evidence type="ECO:0000313" key="2">
    <source>
        <dbReference type="RefSeq" id="XP_034236590.1"/>
    </source>
</evidence>
<dbReference type="Proteomes" id="UP000515158">
    <property type="component" value="Unplaced"/>
</dbReference>
<keyword evidence="1" id="KW-1185">Reference proteome</keyword>
<name>A0A6P8YHX9_THRPL</name>
<reference evidence="2" key="1">
    <citation type="submission" date="2025-08" db="UniProtKB">
        <authorList>
            <consortium name="RefSeq"/>
        </authorList>
    </citation>
    <scope>IDENTIFICATION</scope>
    <source>
        <tissue evidence="2">Total insect</tissue>
    </source>
</reference>
<dbReference type="PANTHER" id="PTHR33053">
    <property type="entry name" value="PROTEIN, PUTATIVE-RELATED"/>
    <property type="match status" value="1"/>
</dbReference>
<protein>
    <submittedName>
        <fullName evidence="2">Uncharacterized protein LOC117642462</fullName>
    </submittedName>
</protein>
<proteinExistence type="predicted"/>
<dbReference type="OrthoDB" id="7554291at2759"/>
<organism evidence="2">
    <name type="scientific">Thrips palmi</name>
    <name type="common">Melon thrips</name>
    <dbReference type="NCBI Taxonomy" id="161013"/>
    <lineage>
        <taxon>Eukaryota</taxon>
        <taxon>Metazoa</taxon>
        <taxon>Ecdysozoa</taxon>
        <taxon>Arthropoda</taxon>
        <taxon>Hexapoda</taxon>
        <taxon>Insecta</taxon>
        <taxon>Pterygota</taxon>
        <taxon>Neoptera</taxon>
        <taxon>Paraneoptera</taxon>
        <taxon>Thysanoptera</taxon>
        <taxon>Terebrantia</taxon>
        <taxon>Thripoidea</taxon>
        <taxon>Thripidae</taxon>
        <taxon>Thrips</taxon>
    </lineage>
</organism>
<dbReference type="AlphaFoldDB" id="A0A6P8YHX9"/>
<accession>A0A6P8YHX9</accession>
<sequence length="204" mass="22929">MGKLWSILGKLVGSNNPPFITAIYCGSEDLTDVDLYLGDFVLEVHDLQQNGYECNGQVHNVGLRHFILDAPARSFVKCCIGHGGYGACEKCTVVGVYEDGRFNYSHLGADCRPRTDESYANQEDRPHHTGISPLQLLRIGLVSLFRLDTLHLVYKRVLLRYLEALVSWEGYWNPNADTVNAISTRMLALIPSCPWGFKVVRQVR</sequence>
<dbReference type="KEGG" id="tpal:117642462"/>
<gene>
    <name evidence="2" type="primary">LOC117642462</name>
</gene>
<evidence type="ECO:0000313" key="1">
    <source>
        <dbReference type="Proteomes" id="UP000515158"/>
    </source>
</evidence>
<dbReference type="GeneID" id="117642462"/>
<dbReference type="RefSeq" id="XP_034236590.1">
    <property type="nucleotide sequence ID" value="XM_034380699.1"/>
</dbReference>
<dbReference type="InParanoid" id="A0A6P8YHX9"/>